<organism evidence="13 14">
    <name type="scientific">Geomobilimonas luticola</name>
    <dbReference type="NCBI Taxonomy" id="1114878"/>
    <lineage>
        <taxon>Bacteria</taxon>
        <taxon>Pseudomonadati</taxon>
        <taxon>Thermodesulfobacteriota</taxon>
        <taxon>Desulfuromonadia</taxon>
        <taxon>Geobacterales</taxon>
        <taxon>Geobacteraceae</taxon>
        <taxon>Geomobilimonas</taxon>
    </lineage>
</organism>
<evidence type="ECO:0000256" key="10">
    <source>
        <dbReference type="ARBA" id="ARBA00023235"/>
    </source>
</evidence>
<keyword evidence="3 11" id="KW-0479">Metal-binding</keyword>
<dbReference type="Gene3D" id="3.40.1440.60">
    <property type="entry name" value="PriA, 3(prime) DNA-binding domain"/>
    <property type="match status" value="1"/>
</dbReference>
<evidence type="ECO:0000256" key="11">
    <source>
        <dbReference type="HAMAP-Rule" id="MF_00983"/>
    </source>
</evidence>
<reference evidence="13 14" key="1">
    <citation type="submission" date="2021-05" db="EMBL/GenBank/DDBJ databases">
        <title>The draft genome of Geobacter luticola JCM 17780.</title>
        <authorList>
            <person name="Xu Z."/>
            <person name="Masuda Y."/>
            <person name="Itoh H."/>
            <person name="Senoo K."/>
        </authorList>
    </citation>
    <scope>NUCLEOTIDE SEQUENCE [LARGE SCALE GENOMIC DNA]</scope>
    <source>
        <strain evidence="13 14">JCM 17780</strain>
    </source>
</reference>
<dbReference type="PANTHER" id="PTHR30580:SF0">
    <property type="entry name" value="PRIMOSOMAL PROTEIN N"/>
    <property type="match status" value="1"/>
</dbReference>
<dbReference type="InterPro" id="IPR001650">
    <property type="entry name" value="Helicase_C-like"/>
</dbReference>
<dbReference type="InterPro" id="IPR042115">
    <property type="entry name" value="PriA_3primeBD_sf"/>
</dbReference>
<comment type="catalytic activity">
    <reaction evidence="11">
        <text>ATP + H2O = ADP + phosphate + H(+)</text>
        <dbReference type="Rhea" id="RHEA:13065"/>
        <dbReference type="ChEBI" id="CHEBI:15377"/>
        <dbReference type="ChEBI" id="CHEBI:15378"/>
        <dbReference type="ChEBI" id="CHEBI:30616"/>
        <dbReference type="ChEBI" id="CHEBI:43474"/>
        <dbReference type="ChEBI" id="CHEBI:456216"/>
        <dbReference type="EC" id="5.6.2.4"/>
    </reaction>
</comment>
<dbReference type="RefSeq" id="WP_214173651.1">
    <property type="nucleotide sequence ID" value="NZ_JAHCVK010000001.1"/>
</dbReference>
<feature type="binding site" evidence="11">
    <location>
        <position position="501"/>
    </location>
    <ligand>
        <name>Zn(2+)</name>
        <dbReference type="ChEBI" id="CHEBI:29105"/>
        <label>1</label>
    </ligand>
</feature>
<evidence type="ECO:0000256" key="1">
    <source>
        <dbReference type="ARBA" id="ARBA00022515"/>
    </source>
</evidence>
<dbReference type="Pfam" id="PF00270">
    <property type="entry name" value="DEAD"/>
    <property type="match status" value="1"/>
</dbReference>
<dbReference type="SMART" id="SM00490">
    <property type="entry name" value="HELICc"/>
    <property type="match status" value="1"/>
</dbReference>
<proteinExistence type="inferred from homology"/>
<dbReference type="Proteomes" id="UP000756860">
    <property type="component" value="Unassembled WGS sequence"/>
</dbReference>
<evidence type="ECO:0000256" key="9">
    <source>
        <dbReference type="ARBA" id="ARBA00023125"/>
    </source>
</evidence>
<dbReference type="HAMAP" id="MF_00983">
    <property type="entry name" value="PriA"/>
    <property type="match status" value="1"/>
</dbReference>
<feature type="binding site" evidence="11">
    <location>
        <position position="467"/>
    </location>
    <ligand>
        <name>Zn(2+)</name>
        <dbReference type="ChEBI" id="CHEBI:29105"/>
        <label>2</label>
    </ligand>
</feature>
<feature type="binding site" evidence="11">
    <location>
        <position position="470"/>
    </location>
    <ligand>
        <name>Zn(2+)</name>
        <dbReference type="ChEBI" id="CHEBI:29105"/>
        <label>2</label>
    </ligand>
</feature>
<dbReference type="InterPro" id="IPR011545">
    <property type="entry name" value="DEAD/DEAH_box_helicase_dom"/>
</dbReference>
<sequence length="753" mass="82351">MPASPPTIIEVAIPVRIDQTFTYRVPERLAVQASAGKRVLVPFGRRKVTGYVLGPGDAAAAELKEIIEVLDAEPLITPAELAFLRWVAAYYLFPLGEVLKTALPAGINLTSRKRQVAAADGSSVTEEVLAGGKRVKTELFYRSLSAPAGVTQPRGRGGEILTFLGGMEEAPAHLIRQRFGPCAPQLKRLRELGLVTAAAREVYRDPFREEVFEHDTPHILNDDQAAALARLVAAGDTAAFAPFLLHGVTGSGKTEVYLQAIAHVLSRGKTALVLVPEIALTPQLVRRFKRRFRCGIAVLHSGLSDGERFDEWRRIRRGEAEIVIGARSAIFAPLERLGIIVVDEEHEGSYKQSEGVRYHARDLALVRGKMDKAVVLLGSATPLVTSFHAVREGRLGYLELPRRVRDLPMPAVELVDARGKRGETFLPPLAAALAENLAVGGQSLLFLNRRGFATYLVCQECGFVLRCPNCAVTLTYHRRRERHFCHYCDYSIPAPSVCPGCESPSIGLLGRGTERVEEEVWELLPEARVSRMDRDTTSGKGGHARILRGVAEGRIDILIGTQMIAKGHDFPGVTLVGVVSADATLNIPDFRSAERTFQLITQVLGRAGRGDAAGRVIVQSLAPDHYAIRHAVSHDVAGFYAEELAFRRETGYPPFAFLAALHLSGTNGAVVEQGAEQAARLLQQLKGRLRSRVEILGPVTSPLGKLRGRFRWQILLKAPARSDLHRLVSAFRGAIDLPAQVRLVIDIDPVEMM</sequence>
<dbReference type="Pfam" id="PF17764">
    <property type="entry name" value="PriA_3primeBD"/>
    <property type="match status" value="1"/>
</dbReference>
<feature type="binding site" evidence="11">
    <location>
        <position position="461"/>
    </location>
    <ligand>
        <name>Zn(2+)</name>
        <dbReference type="ChEBI" id="CHEBI:29105"/>
        <label>1</label>
    </ligand>
</feature>
<evidence type="ECO:0000256" key="3">
    <source>
        <dbReference type="ARBA" id="ARBA00022723"/>
    </source>
</evidence>
<feature type="binding site" evidence="11">
    <location>
        <position position="488"/>
    </location>
    <ligand>
        <name>Zn(2+)</name>
        <dbReference type="ChEBI" id="CHEBI:29105"/>
        <label>2</label>
    </ligand>
</feature>
<comment type="function">
    <text evidence="11">Initiates the restart of stalled replication forks, which reloads the replicative helicase on sites other than the origin of replication. Recognizes and binds to abandoned replication forks and remodels them to uncover a helicase loading site. Promotes assembly of the primosome at these replication forks.</text>
</comment>
<keyword evidence="7 11" id="KW-0862">Zinc</keyword>
<dbReference type="Pfam" id="PF18074">
    <property type="entry name" value="PriA_C"/>
    <property type="match status" value="1"/>
</dbReference>
<feature type="binding site" evidence="11">
    <location>
        <position position="485"/>
    </location>
    <ligand>
        <name>Zn(2+)</name>
        <dbReference type="ChEBI" id="CHEBI:29105"/>
        <label>2</label>
    </ligand>
</feature>
<dbReference type="PANTHER" id="PTHR30580">
    <property type="entry name" value="PRIMOSOMAL PROTEIN N"/>
    <property type="match status" value="1"/>
</dbReference>
<comment type="subunit">
    <text evidence="11">Component of the replication restart primosome.</text>
</comment>
<keyword evidence="2 11" id="KW-0235">DNA replication</keyword>
<evidence type="ECO:0000256" key="4">
    <source>
        <dbReference type="ARBA" id="ARBA00022741"/>
    </source>
</evidence>
<gene>
    <name evidence="11 13" type="primary">priA</name>
    <name evidence="13" type="ORF">KI810_01140</name>
</gene>
<keyword evidence="10 11" id="KW-0413">Isomerase</keyword>
<dbReference type="PROSITE" id="PS51192">
    <property type="entry name" value="HELICASE_ATP_BIND_1"/>
    <property type="match status" value="1"/>
</dbReference>
<dbReference type="CDD" id="cd18804">
    <property type="entry name" value="SF2_C_priA"/>
    <property type="match status" value="1"/>
</dbReference>
<comment type="cofactor">
    <cofactor evidence="11">
        <name>Zn(2+)</name>
        <dbReference type="ChEBI" id="CHEBI:29105"/>
    </cofactor>
    <text evidence="11">Binds 2 zinc ions per subunit.</text>
</comment>
<evidence type="ECO:0000256" key="7">
    <source>
        <dbReference type="ARBA" id="ARBA00022833"/>
    </source>
</evidence>
<feature type="domain" description="Helicase ATP-binding" evidence="12">
    <location>
        <begin position="234"/>
        <end position="400"/>
    </location>
</feature>
<name>A0ABS5SAJ8_9BACT</name>
<dbReference type="NCBIfam" id="TIGR00595">
    <property type="entry name" value="priA"/>
    <property type="match status" value="1"/>
</dbReference>
<keyword evidence="5 11" id="KW-0378">Hydrolase</keyword>
<keyword evidence="9 11" id="KW-0238">DNA-binding</keyword>
<protein>
    <recommendedName>
        <fullName evidence="11">Replication restart protein PriA</fullName>
    </recommendedName>
    <alternativeName>
        <fullName evidence="11">ATP-dependent DNA helicase PriA</fullName>
        <ecNumber evidence="11">5.6.2.4</ecNumber>
    </alternativeName>
    <alternativeName>
        <fullName evidence="11">DNA 3'-5' helicase PriA</fullName>
    </alternativeName>
</protein>
<keyword evidence="1 11" id="KW-0639">Primosome</keyword>
<evidence type="ECO:0000313" key="13">
    <source>
        <dbReference type="EMBL" id="MBT0651647.1"/>
    </source>
</evidence>
<keyword evidence="4 11" id="KW-0547">Nucleotide-binding</keyword>
<dbReference type="SUPFAM" id="SSF52540">
    <property type="entry name" value="P-loop containing nucleoside triphosphate hydrolases"/>
    <property type="match status" value="1"/>
</dbReference>
<evidence type="ECO:0000256" key="5">
    <source>
        <dbReference type="ARBA" id="ARBA00022801"/>
    </source>
</evidence>
<evidence type="ECO:0000256" key="8">
    <source>
        <dbReference type="ARBA" id="ARBA00022840"/>
    </source>
</evidence>
<evidence type="ECO:0000256" key="6">
    <source>
        <dbReference type="ARBA" id="ARBA00022806"/>
    </source>
</evidence>
<keyword evidence="6 11" id="KW-0347">Helicase</keyword>
<dbReference type="InterPro" id="IPR014001">
    <property type="entry name" value="Helicase_ATP-bd"/>
</dbReference>
<dbReference type="InterPro" id="IPR040498">
    <property type="entry name" value="PriA_CRR"/>
</dbReference>
<dbReference type="EC" id="5.6.2.4" evidence="11"/>
<accession>A0ABS5SAJ8</accession>
<keyword evidence="14" id="KW-1185">Reference proteome</keyword>
<comment type="caution">
    <text evidence="13">The sequence shown here is derived from an EMBL/GenBank/DDBJ whole genome shotgun (WGS) entry which is preliminary data.</text>
</comment>
<comment type="catalytic activity">
    <reaction evidence="11">
        <text>Couples ATP hydrolysis with the unwinding of duplex DNA by translocating in the 3'-5' direction.</text>
        <dbReference type="EC" id="5.6.2.4"/>
    </reaction>
</comment>
<feature type="binding site" evidence="11">
    <location>
        <position position="458"/>
    </location>
    <ligand>
        <name>Zn(2+)</name>
        <dbReference type="ChEBI" id="CHEBI:29105"/>
        <label>1</label>
    </ligand>
</feature>
<dbReference type="SMART" id="SM00487">
    <property type="entry name" value="DEXDc"/>
    <property type="match status" value="1"/>
</dbReference>
<dbReference type="InterPro" id="IPR005259">
    <property type="entry name" value="PriA"/>
</dbReference>
<dbReference type="InterPro" id="IPR041222">
    <property type="entry name" value="PriA_3primeBD"/>
</dbReference>
<feature type="binding site" evidence="11">
    <location>
        <position position="498"/>
    </location>
    <ligand>
        <name>Zn(2+)</name>
        <dbReference type="ChEBI" id="CHEBI:29105"/>
        <label>1</label>
    </ligand>
</feature>
<dbReference type="EMBL" id="JAHCVK010000001">
    <property type="protein sequence ID" value="MBT0651647.1"/>
    <property type="molecule type" value="Genomic_DNA"/>
</dbReference>
<dbReference type="InterPro" id="IPR027417">
    <property type="entry name" value="P-loop_NTPase"/>
</dbReference>
<evidence type="ECO:0000313" key="14">
    <source>
        <dbReference type="Proteomes" id="UP000756860"/>
    </source>
</evidence>
<dbReference type="CDD" id="cd17929">
    <property type="entry name" value="DEXHc_priA"/>
    <property type="match status" value="1"/>
</dbReference>
<keyword evidence="8 11" id="KW-0067">ATP-binding</keyword>
<evidence type="ECO:0000256" key="2">
    <source>
        <dbReference type="ARBA" id="ARBA00022705"/>
    </source>
</evidence>
<dbReference type="Pfam" id="PF18319">
    <property type="entry name" value="Zn_ribbon_PriA"/>
    <property type="match status" value="1"/>
</dbReference>
<dbReference type="Gene3D" id="3.40.50.300">
    <property type="entry name" value="P-loop containing nucleotide triphosphate hydrolases"/>
    <property type="match status" value="2"/>
</dbReference>
<dbReference type="InterPro" id="IPR041236">
    <property type="entry name" value="PriA_C"/>
</dbReference>
<comment type="similarity">
    <text evidence="11">Belongs to the helicase family. PriA subfamily.</text>
</comment>
<dbReference type="Pfam" id="PF00271">
    <property type="entry name" value="Helicase_C"/>
    <property type="match status" value="1"/>
</dbReference>
<evidence type="ECO:0000259" key="12">
    <source>
        <dbReference type="PROSITE" id="PS51192"/>
    </source>
</evidence>